<keyword evidence="4" id="KW-0238">DNA-binding</keyword>
<keyword evidence="5" id="KW-0804">Transcription</keyword>
<dbReference type="Pfam" id="PF00072">
    <property type="entry name" value="Response_reg"/>
    <property type="match status" value="1"/>
</dbReference>
<evidence type="ECO:0000259" key="7">
    <source>
        <dbReference type="PROSITE" id="PS50110"/>
    </source>
</evidence>
<proteinExistence type="predicted"/>
<dbReference type="FunFam" id="3.40.50.2300:FF:000001">
    <property type="entry name" value="DNA-binding response regulator PhoB"/>
    <property type="match status" value="1"/>
</dbReference>
<feature type="domain" description="Response regulatory" evidence="7">
    <location>
        <begin position="3"/>
        <end position="119"/>
    </location>
</feature>
<dbReference type="PROSITE" id="PS50110">
    <property type="entry name" value="RESPONSE_REGULATORY"/>
    <property type="match status" value="1"/>
</dbReference>
<sequence length="124" mass="13723">MARILIVEDEPDVLLLLENRVRGAGHDVVSATNGEEGLTLVATEKPDLVVLDWMMPRRDGIDVCEEIRASDPEHQIKVLMLTARSQQSDVDRAMAAGADDYIVKPFSSRDLIERIQALIEGRAA</sequence>
<dbReference type="RefSeq" id="WP_185740144.1">
    <property type="nucleotide sequence ID" value="NZ_SGWW01000003.1"/>
</dbReference>
<evidence type="ECO:0000256" key="1">
    <source>
        <dbReference type="ARBA" id="ARBA00022553"/>
    </source>
</evidence>
<comment type="caution">
    <text evidence="8">The sequence shown here is derived from an EMBL/GenBank/DDBJ whole genome shotgun (WGS) entry which is preliminary data.</text>
</comment>
<protein>
    <submittedName>
        <fullName evidence="8">Response regulator receiver domain-containing protein</fullName>
    </submittedName>
</protein>
<name>A0A4Q7LPN3_9MICO</name>
<dbReference type="SMART" id="SM00448">
    <property type="entry name" value="REC"/>
    <property type="match status" value="1"/>
</dbReference>
<evidence type="ECO:0000256" key="3">
    <source>
        <dbReference type="ARBA" id="ARBA00023015"/>
    </source>
</evidence>
<dbReference type="InterPro" id="IPR011006">
    <property type="entry name" value="CheY-like_superfamily"/>
</dbReference>
<dbReference type="Gene3D" id="3.40.50.2300">
    <property type="match status" value="1"/>
</dbReference>
<dbReference type="GO" id="GO:0000160">
    <property type="term" value="P:phosphorelay signal transduction system"/>
    <property type="evidence" value="ECO:0007669"/>
    <property type="project" value="UniProtKB-KW"/>
</dbReference>
<accession>A0A4Q7LPN3</accession>
<dbReference type="Proteomes" id="UP000293519">
    <property type="component" value="Unassembled WGS sequence"/>
</dbReference>
<gene>
    <name evidence="8" type="ORF">EV141_1644</name>
</gene>
<keyword evidence="1 6" id="KW-0597">Phosphoprotein</keyword>
<dbReference type="GO" id="GO:0003677">
    <property type="term" value="F:DNA binding"/>
    <property type="evidence" value="ECO:0007669"/>
    <property type="project" value="UniProtKB-KW"/>
</dbReference>
<dbReference type="AlphaFoldDB" id="A0A4Q7LPN3"/>
<evidence type="ECO:0000256" key="4">
    <source>
        <dbReference type="ARBA" id="ARBA00023125"/>
    </source>
</evidence>
<evidence type="ECO:0000256" key="5">
    <source>
        <dbReference type="ARBA" id="ARBA00023163"/>
    </source>
</evidence>
<evidence type="ECO:0000256" key="2">
    <source>
        <dbReference type="ARBA" id="ARBA00023012"/>
    </source>
</evidence>
<feature type="modified residue" description="4-aspartylphosphate" evidence="6">
    <location>
        <position position="52"/>
    </location>
</feature>
<dbReference type="EMBL" id="SGWW01000003">
    <property type="protein sequence ID" value="RZS56192.1"/>
    <property type="molecule type" value="Genomic_DNA"/>
</dbReference>
<organism evidence="8 9">
    <name type="scientific">Microcella putealis</name>
    <dbReference type="NCBI Taxonomy" id="337005"/>
    <lineage>
        <taxon>Bacteria</taxon>
        <taxon>Bacillati</taxon>
        <taxon>Actinomycetota</taxon>
        <taxon>Actinomycetes</taxon>
        <taxon>Micrococcales</taxon>
        <taxon>Microbacteriaceae</taxon>
        <taxon>Microcella</taxon>
    </lineage>
</organism>
<evidence type="ECO:0000313" key="8">
    <source>
        <dbReference type="EMBL" id="RZS56192.1"/>
    </source>
</evidence>
<dbReference type="InterPro" id="IPR050595">
    <property type="entry name" value="Bact_response_regulator"/>
</dbReference>
<keyword evidence="2" id="KW-0902">Two-component regulatory system</keyword>
<keyword evidence="3" id="KW-0805">Transcription regulation</keyword>
<reference evidence="8 9" key="1">
    <citation type="journal article" date="2015" name="Stand. Genomic Sci.">
        <title>Genomic Encyclopedia of Bacterial and Archaeal Type Strains, Phase III: the genomes of soil and plant-associated and newly described type strains.</title>
        <authorList>
            <person name="Whitman W.B."/>
            <person name="Woyke T."/>
            <person name="Klenk H.P."/>
            <person name="Zhou Y."/>
            <person name="Lilburn T.G."/>
            <person name="Beck B.J."/>
            <person name="De Vos P."/>
            <person name="Vandamme P."/>
            <person name="Eisen J.A."/>
            <person name="Garrity G."/>
            <person name="Hugenholtz P."/>
            <person name="Kyrpides N.C."/>
        </authorList>
    </citation>
    <scope>NUCLEOTIDE SEQUENCE [LARGE SCALE GENOMIC DNA]</scope>
    <source>
        <strain evidence="8 9">CV2</strain>
    </source>
</reference>
<keyword evidence="9" id="KW-1185">Reference proteome</keyword>
<dbReference type="PANTHER" id="PTHR44591">
    <property type="entry name" value="STRESS RESPONSE REGULATOR PROTEIN 1"/>
    <property type="match status" value="1"/>
</dbReference>
<dbReference type="SUPFAM" id="SSF52172">
    <property type="entry name" value="CheY-like"/>
    <property type="match status" value="1"/>
</dbReference>
<dbReference type="CDD" id="cd17574">
    <property type="entry name" value="REC_OmpR"/>
    <property type="match status" value="1"/>
</dbReference>
<evidence type="ECO:0000256" key="6">
    <source>
        <dbReference type="PROSITE-ProRule" id="PRU00169"/>
    </source>
</evidence>
<dbReference type="InterPro" id="IPR001789">
    <property type="entry name" value="Sig_transdc_resp-reg_receiver"/>
</dbReference>
<evidence type="ECO:0000313" key="9">
    <source>
        <dbReference type="Proteomes" id="UP000293519"/>
    </source>
</evidence>
<dbReference type="PANTHER" id="PTHR44591:SF3">
    <property type="entry name" value="RESPONSE REGULATORY DOMAIN-CONTAINING PROTEIN"/>
    <property type="match status" value="1"/>
</dbReference>